<evidence type="ECO:0000313" key="2">
    <source>
        <dbReference type="Proteomes" id="UP001231649"/>
    </source>
</evidence>
<reference evidence="1" key="1">
    <citation type="submission" date="2023-03" db="EMBL/GenBank/DDBJ databases">
        <title>Chromosome-level genomes of two armyworms, Mythimna separata and Mythimna loreyi, provide insights into the biosynthesis and reception of sex pheromones.</title>
        <authorList>
            <person name="Zhao H."/>
        </authorList>
    </citation>
    <scope>NUCLEOTIDE SEQUENCE</scope>
    <source>
        <strain evidence="1">BeijingLab</strain>
    </source>
</reference>
<comment type="caution">
    <text evidence="1">The sequence shown here is derived from an EMBL/GenBank/DDBJ whole genome shotgun (WGS) entry which is preliminary data.</text>
</comment>
<accession>A0ACC2QCB3</accession>
<evidence type="ECO:0000313" key="1">
    <source>
        <dbReference type="EMBL" id="KAJ8714022.1"/>
    </source>
</evidence>
<name>A0ACC2QCB3_9NEOP</name>
<protein>
    <submittedName>
        <fullName evidence="1">Uncharacterized protein</fullName>
    </submittedName>
</protein>
<proteinExistence type="predicted"/>
<sequence>MKRYSILIVLFFCILVDSRFNKNRRNRNRYNLRSEDKLNSQISPPHCTTVTKDTNYPAITRLDYAVAYMDPGQNEAYQRLYCVDPPTVNKAVTTVCDWSAPPQVHFLLDDEYVHIIRQDPTGRFWGSAVISTYQTPVTGGITVYEYGIHIEGEESTFAMNGVIPALTQVYTVNATPTRPEFESKFSFLKIEYNSPMSPVEIEFNPKTNVIAFYIRFPFMDIPFGIVDLSESESDSEEEEESLFLRYFEYGEHVKGEKLSFKKKDKTELNENYKYLDLTPDGDDLKDTFSYILIEYMAPYSDTEIVYKNGTGELIIWVKDPVAMFTPGLILFIFSGEISTFKKEESIFIRVFEWGEHVDGEEKSYHLRSQVDLFSPMYRVNLRVPKAKKKMYMKGFTYIFVEYISPFSDVTVTYNNISHSILFYISYPIMDIPLEITAYSLKRNATEKTL</sequence>
<organism evidence="1 2">
    <name type="scientific">Mythimna loreyi</name>
    <dbReference type="NCBI Taxonomy" id="667449"/>
    <lineage>
        <taxon>Eukaryota</taxon>
        <taxon>Metazoa</taxon>
        <taxon>Ecdysozoa</taxon>
        <taxon>Arthropoda</taxon>
        <taxon>Hexapoda</taxon>
        <taxon>Insecta</taxon>
        <taxon>Pterygota</taxon>
        <taxon>Neoptera</taxon>
        <taxon>Endopterygota</taxon>
        <taxon>Lepidoptera</taxon>
        <taxon>Glossata</taxon>
        <taxon>Ditrysia</taxon>
        <taxon>Noctuoidea</taxon>
        <taxon>Noctuidae</taxon>
        <taxon>Noctuinae</taxon>
        <taxon>Hadenini</taxon>
        <taxon>Mythimna</taxon>
    </lineage>
</organism>
<gene>
    <name evidence="1" type="ORF">PYW08_007642</name>
</gene>
<dbReference type="Proteomes" id="UP001231649">
    <property type="component" value="Chromosome 20"/>
</dbReference>
<keyword evidence="2" id="KW-1185">Reference proteome</keyword>
<dbReference type="EMBL" id="CM056796">
    <property type="protein sequence ID" value="KAJ8714022.1"/>
    <property type="molecule type" value="Genomic_DNA"/>
</dbReference>